<gene>
    <name evidence="1" type="ORF">N7537_010515</name>
</gene>
<keyword evidence="2" id="KW-1185">Reference proteome</keyword>
<sequence>MHHAPKITTVFRRCLCAGTTSIVMLGAKVPWLMATLRQLSRPRVCPSSITKQERRLVEIMSPENAVWTLCSVILTDAPGLMQRKDESPLAEGRLNIPLIHVKAYVVYVDMVWQNEVVFKLTPETIDALVDLHMKLQSADTALDSSERQAQLDNLQKEFLRAANTFMYRTNAIELVGLNMDGTGELPFERSEVVKAEILRLYEPSMPSPRMTQMLSPVLPSPGVATPWTPEPVYPSGFANSWSTQSAIPTSGTSNHYNPTLGDAMHVDPTRYFSMDFARSQVPIPTPYPESATYLSSQLPMYR</sequence>
<comment type="caution">
    <text evidence="1">The sequence shown here is derived from an EMBL/GenBank/DDBJ whole genome shotgun (WGS) entry which is preliminary data.</text>
</comment>
<name>A0AAD6GVQ5_9EURO</name>
<evidence type="ECO:0000313" key="2">
    <source>
        <dbReference type="Proteomes" id="UP001213799"/>
    </source>
</evidence>
<reference evidence="1" key="1">
    <citation type="journal article" date="2023" name="IMA Fungus">
        <title>Comparative genomic study of the Penicillium genus elucidates a diverse pangenome and 15 lateral gene transfer events.</title>
        <authorList>
            <person name="Petersen C."/>
            <person name="Sorensen T."/>
            <person name="Nielsen M.R."/>
            <person name="Sondergaard T.E."/>
            <person name="Sorensen J.L."/>
            <person name="Fitzpatrick D.A."/>
            <person name="Frisvad J.C."/>
            <person name="Nielsen K.L."/>
        </authorList>
    </citation>
    <scope>NUCLEOTIDE SEQUENCE</scope>
    <source>
        <strain evidence="1">IBT 12815</strain>
    </source>
</reference>
<dbReference type="AlphaFoldDB" id="A0AAD6GVQ5"/>
<organism evidence="1 2">
    <name type="scientific">Penicillium hordei</name>
    <dbReference type="NCBI Taxonomy" id="40994"/>
    <lineage>
        <taxon>Eukaryota</taxon>
        <taxon>Fungi</taxon>
        <taxon>Dikarya</taxon>
        <taxon>Ascomycota</taxon>
        <taxon>Pezizomycotina</taxon>
        <taxon>Eurotiomycetes</taxon>
        <taxon>Eurotiomycetidae</taxon>
        <taxon>Eurotiales</taxon>
        <taxon>Aspergillaceae</taxon>
        <taxon>Penicillium</taxon>
    </lineage>
</organism>
<accession>A0AAD6GVQ5</accession>
<protein>
    <submittedName>
        <fullName evidence="1">Uncharacterized protein</fullName>
    </submittedName>
</protein>
<evidence type="ECO:0000313" key="1">
    <source>
        <dbReference type="EMBL" id="KAJ5593611.1"/>
    </source>
</evidence>
<reference evidence="1" key="2">
    <citation type="submission" date="2023-01" db="EMBL/GenBank/DDBJ databases">
        <authorList>
            <person name="Petersen C."/>
        </authorList>
    </citation>
    <scope>NUCLEOTIDE SEQUENCE</scope>
    <source>
        <strain evidence="1">IBT 12815</strain>
    </source>
</reference>
<dbReference type="Proteomes" id="UP001213799">
    <property type="component" value="Unassembled WGS sequence"/>
</dbReference>
<dbReference type="GeneID" id="81591811"/>
<proteinExistence type="predicted"/>
<dbReference type="EMBL" id="JAQJAE010000005">
    <property type="protein sequence ID" value="KAJ5593611.1"/>
    <property type="molecule type" value="Genomic_DNA"/>
</dbReference>
<dbReference type="RefSeq" id="XP_056750237.1">
    <property type="nucleotide sequence ID" value="XM_056901569.1"/>
</dbReference>